<feature type="binding site" evidence="3">
    <location>
        <begin position="335"/>
        <end position="339"/>
    </location>
    <ligand>
        <name>ATP</name>
        <dbReference type="ChEBI" id="CHEBI:30616"/>
    </ligand>
</feature>
<dbReference type="PANTHER" id="PTHR43788">
    <property type="entry name" value="DNA2/NAM7 HELICASE FAMILY MEMBER"/>
    <property type="match status" value="1"/>
</dbReference>
<dbReference type="EC" id="5.6.2.3" evidence="3"/>
<name>A0A1I0B970_9FIRM</name>
<evidence type="ECO:0000256" key="2">
    <source>
        <dbReference type="ARBA" id="ARBA00022840"/>
    </source>
</evidence>
<evidence type="ECO:0000256" key="3">
    <source>
        <dbReference type="HAMAP-Rule" id="MF_01488"/>
    </source>
</evidence>
<keyword evidence="6" id="KW-1185">Reference proteome</keyword>
<dbReference type="Gene3D" id="2.30.30.940">
    <property type="match status" value="1"/>
</dbReference>
<dbReference type="RefSeq" id="WP_091351026.1">
    <property type="nucleotide sequence ID" value="NZ_FOIF01000034.1"/>
</dbReference>
<gene>
    <name evidence="3" type="primary">recD2</name>
    <name evidence="5" type="ORF">SAMN03080614_10341</name>
</gene>
<evidence type="ECO:0000313" key="5">
    <source>
        <dbReference type="EMBL" id="SET02976.1"/>
    </source>
</evidence>
<comment type="catalytic activity">
    <reaction evidence="3">
        <text>ATP + H2O = ADP + phosphate + H(+)</text>
        <dbReference type="Rhea" id="RHEA:13065"/>
        <dbReference type="ChEBI" id="CHEBI:15377"/>
        <dbReference type="ChEBI" id="CHEBI:15378"/>
        <dbReference type="ChEBI" id="CHEBI:30616"/>
        <dbReference type="ChEBI" id="CHEBI:43474"/>
        <dbReference type="ChEBI" id="CHEBI:456216"/>
        <dbReference type="EC" id="5.6.2.3"/>
    </reaction>
</comment>
<dbReference type="PANTHER" id="PTHR43788:SF6">
    <property type="entry name" value="DNA HELICASE B"/>
    <property type="match status" value="1"/>
</dbReference>
<dbReference type="STRING" id="1120990.SAMN03080614_10341"/>
<dbReference type="Pfam" id="PF14520">
    <property type="entry name" value="HHH_5"/>
    <property type="match status" value="1"/>
</dbReference>
<evidence type="ECO:0000313" key="6">
    <source>
        <dbReference type="Proteomes" id="UP000243819"/>
    </source>
</evidence>
<dbReference type="Pfam" id="PF13538">
    <property type="entry name" value="UvrD_C_2"/>
    <property type="match status" value="1"/>
</dbReference>
<dbReference type="EMBL" id="FOIF01000034">
    <property type="protein sequence ID" value="SET02976.1"/>
    <property type="molecule type" value="Genomic_DNA"/>
</dbReference>
<dbReference type="InterPro" id="IPR006345">
    <property type="entry name" value="RecD2"/>
</dbReference>
<dbReference type="HAMAP" id="MF_01488">
    <property type="entry name" value="RecD2"/>
    <property type="match status" value="1"/>
</dbReference>
<dbReference type="Pfam" id="PF13245">
    <property type="entry name" value="AAA_19"/>
    <property type="match status" value="1"/>
</dbReference>
<dbReference type="Pfam" id="PF14490">
    <property type="entry name" value="HHH_RecD2"/>
    <property type="match status" value="1"/>
</dbReference>
<dbReference type="SMART" id="SM00382">
    <property type="entry name" value="AAA"/>
    <property type="match status" value="1"/>
</dbReference>
<dbReference type="CDD" id="cd18809">
    <property type="entry name" value="SF1_C_RecD"/>
    <property type="match status" value="1"/>
</dbReference>
<dbReference type="InterPro" id="IPR029493">
    <property type="entry name" value="RecD2-like_HHH"/>
</dbReference>
<keyword evidence="3" id="KW-0413">Isomerase</keyword>
<dbReference type="InterPro" id="IPR027417">
    <property type="entry name" value="P-loop_NTPase"/>
</dbReference>
<evidence type="ECO:0000259" key="4">
    <source>
        <dbReference type="SMART" id="SM00382"/>
    </source>
</evidence>
<keyword evidence="2 3" id="KW-0067">ATP-binding</keyword>
<keyword evidence="3" id="KW-0347">Helicase</keyword>
<comment type="function">
    <text evidence="3">DNA-dependent ATPase and ATP-dependent 5'-3' DNA helicase. Has no activity on blunt DNA or DNA with 3'-overhangs, requires at least 10 bases of 5'-ssDNA for helicase activity.</text>
</comment>
<organism evidence="5 6">
    <name type="scientific">Anaerobranca gottschalkii DSM 13577</name>
    <dbReference type="NCBI Taxonomy" id="1120990"/>
    <lineage>
        <taxon>Bacteria</taxon>
        <taxon>Bacillati</taxon>
        <taxon>Bacillota</taxon>
        <taxon>Clostridia</taxon>
        <taxon>Eubacteriales</taxon>
        <taxon>Proteinivoracaceae</taxon>
        <taxon>Anaerobranca</taxon>
    </lineage>
</organism>
<feature type="domain" description="AAA+ ATPase" evidence="4">
    <location>
        <begin position="324"/>
        <end position="445"/>
    </location>
</feature>
<dbReference type="Gene3D" id="3.40.50.300">
    <property type="entry name" value="P-loop containing nucleotide triphosphate hydrolases"/>
    <property type="match status" value="2"/>
</dbReference>
<dbReference type="InterPro" id="IPR041451">
    <property type="entry name" value="RecD2_SH13"/>
</dbReference>
<reference evidence="6" key="1">
    <citation type="submission" date="2016-10" db="EMBL/GenBank/DDBJ databases">
        <authorList>
            <person name="Varghese N."/>
            <person name="Submissions S."/>
        </authorList>
    </citation>
    <scope>NUCLEOTIDE SEQUENCE [LARGE SCALE GENOMIC DNA]</scope>
    <source>
        <strain evidence="6">DSM 13577</strain>
    </source>
</reference>
<dbReference type="CDD" id="cd17933">
    <property type="entry name" value="DEXSc_RecD-like"/>
    <property type="match status" value="1"/>
</dbReference>
<dbReference type="GO" id="GO:0009338">
    <property type="term" value="C:exodeoxyribonuclease V complex"/>
    <property type="evidence" value="ECO:0007669"/>
    <property type="project" value="TreeGrafter"/>
</dbReference>
<accession>A0A1I0B970</accession>
<dbReference type="NCBIfam" id="TIGR01448">
    <property type="entry name" value="recD_rel"/>
    <property type="match status" value="1"/>
</dbReference>
<sequence>MERLSGIVERITYINEEIGYGVIKIRSKGYKELITLVGNLASVCVGTVLEVKGNWCYNPKFGKQFEVREWTEKLPATIYGIEKYLGSGLIKGIGPIYAKKIVNHFKEETLKIIEETPDLLIEVPGIGRKRVEIIKKAWTEQKEIKNLMMFLQSCGISSSYGSRIYKVYGNESINVIKENPYKLADDVYGIGFKTADIIAEKLGIDKESYVRCRSGIFYIQNYLSGEGHCYASFEQLLKKAVELLEIEEPKIVMTLSHLIHINEIIKEDEIYYLPPFYFSERGTAKRIHEIMKGKPLKKVQIKEFRNEEITYDEIQKQAIEMAMKNKFMVITGGPGTGKTTTIKGIIKLYQEAGMKILLTAPTGRAAKRMNEATGMEAKTIHRLLEYKPPDGYKKNEVNQLEGDVLIIDEASMIDIILMYNLLKAVPDHMIVIIVGDVDQLPSVGPGNVLLDIINSGVVPVVKLEKIFRQAMGSKIITNAHRINKGLYPDLKGGKTSNFFFIEAKEDTVDVIIKLCSKRLPAFYKVDPIKDIQVLTPMQKTETGVLNLNILLQEALNKTPIFIKKGAVEYRLNDKVMQIRNNYDKEVFNGDIGYISYIDKEENKLKVNFDGREVEYEFMELDDIVLAYATTIHKAQGSEYKIVVMPITFSHQVMLQRNLIYTGITRAKRVVILVGEVGIIKEAVNNNDVKERNTKLAGGLECYTLTGHG</sequence>
<dbReference type="OrthoDB" id="9803432at2"/>
<keyword evidence="1 3" id="KW-0547">Nucleotide-binding</keyword>
<dbReference type="Proteomes" id="UP000243819">
    <property type="component" value="Unassembled WGS sequence"/>
</dbReference>
<dbReference type="Pfam" id="PF23139">
    <property type="entry name" value="OB_YrrC"/>
    <property type="match status" value="1"/>
</dbReference>
<protein>
    <recommendedName>
        <fullName evidence="3">ATP-dependent RecD2 DNA helicase</fullName>
        <ecNumber evidence="3">5.6.2.3</ecNumber>
    </recommendedName>
    <alternativeName>
        <fullName evidence="3">DNA 5'-3' helicase subunit RecD2</fullName>
    </alternativeName>
</protein>
<dbReference type="GO" id="GO:0016887">
    <property type="term" value="F:ATP hydrolysis activity"/>
    <property type="evidence" value="ECO:0007669"/>
    <property type="project" value="RHEA"/>
</dbReference>
<dbReference type="GO" id="GO:0006310">
    <property type="term" value="P:DNA recombination"/>
    <property type="evidence" value="ECO:0007669"/>
    <property type="project" value="InterPro"/>
</dbReference>
<dbReference type="GO" id="GO:0043139">
    <property type="term" value="F:5'-3' DNA helicase activity"/>
    <property type="evidence" value="ECO:0007669"/>
    <property type="project" value="UniProtKB-UniRule"/>
</dbReference>
<dbReference type="SUPFAM" id="SSF52540">
    <property type="entry name" value="P-loop containing nucleoside triphosphate hydrolases"/>
    <property type="match status" value="1"/>
</dbReference>
<dbReference type="GO" id="GO:0003677">
    <property type="term" value="F:DNA binding"/>
    <property type="evidence" value="ECO:0007669"/>
    <property type="project" value="UniProtKB-UniRule"/>
</dbReference>
<dbReference type="GO" id="GO:0017116">
    <property type="term" value="F:single-stranded DNA helicase activity"/>
    <property type="evidence" value="ECO:0007669"/>
    <property type="project" value="TreeGrafter"/>
</dbReference>
<dbReference type="InterPro" id="IPR010994">
    <property type="entry name" value="RuvA_2-like"/>
</dbReference>
<dbReference type="InterPro" id="IPR027785">
    <property type="entry name" value="UvrD-like_helicase_C"/>
</dbReference>
<keyword evidence="3" id="KW-0238">DNA-binding</keyword>
<dbReference type="InterPro" id="IPR003593">
    <property type="entry name" value="AAA+_ATPase"/>
</dbReference>
<keyword evidence="3" id="KW-0378">Hydrolase</keyword>
<dbReference type="SUPFAM" id="SSF47781">
    <property type="entry name" value="RuvA domain 2-like"/>
    <property type="match status" value="1"/>
</dbReference>
<dbReference type="Gene3D" id="1.10.150.20">
    <property type="entry name" value="5' to 3' exonuclease, C-terminal subdomain"/>
    <property type="match status" value="1"/>
</dbReference>
<dbReference type="AlphaFoldDB" id="A0A1I0B970"/>
<dbReference type="InterPro" id="IPR050534">
    <property type="entry name" value="Coronavir_polyprotein_1ab"/>
</dbReference>
<dbReference type="InterPro" id="IPR055446">
    <property type="entry name" value="RecD2_N_OB"/>
</dbReference>
<comment type="similarity">
    <text evidence="3">Belongs to the RecD family. RecD2 subfamily.</text>
</comment>
<dbReference type="GO" id="GO:0005524">
    <property type="term" value="F:ATP binding"/>
    <property type="evidence" value="ECO:0007669"/>
    <property type="project" value="UniProtKB-UniRule"/>
</dbReference>
<evidence type="ECO:0000256" key="1">
    <source>
        <dbReference type="ARBA" id="ARBA00022741"/>
    </source>
</evidence>
<proteinExistence type="inferred from homology"/>
<dbReference type="Pfam" id="PF18335">
    <property type="entry name" value="SH3_13"/>
    <property type="match status" value="1"/>
</dbReference>
<dbReference type="Gene3D" id="1.10.10.2220">
    <property type="match status" value="1"/>
</dbReference>